<evidence type="ECO:0000259" key="7">
    <source>
        <dbReference type="PROSITE" id="PS50102"/>
    </source>
</evidence>
<feature type="compositionally biased region" description="Basic residues" evidence="6">
    <location>
        <begin position="556"/>
        <end position="567"/>
    </location>
</feature>
<dbReference type="NCBIfam" id="TIGR01648">
    <property type="entry name" value="hnRNP-R-Q"/>
    <property type="match status" value="1"/>
</dbReference>
<evidence type="ECO:0000256" key="4">
    <source>
        <dbReference type="ARBA" id="ARBA00022884"/>
    </source>
</evidence>
<keyword evidence="2" id="KW-0963">Cytoplasm</keyword>
<dbReference type="SUPFAM" id="SSF54928">
    <property type="entry name" value="RNA-binding domain, RBD"/>
    <property type="match status" value="2"/>
</dbReference>
<accession>A0ABN7STT8</accession>
<sequence>MSLASNGVQNPEGLKIESKENGFDENGDRDQYNKLLDLGLVEQVAQKLDAIYQEGLVKHEELDDRAFDALKEFECEGACAVLQQFKDSNLSHVQNKSAFLCGVMKTYRQKAIAEGRLQPTPHGHPDEAKIKELLNRTKYNLDVTTGQRKYGGPPPKTVSDKEQPAVGAEVFIGKIPRDMFEDELVPLFEKCGLIWDFRLMMDPMTGQNRGYAFLSFVELSAARKCVEMYDRFEIRNKRELHVTISQPNNRLFVGSIPKTKTKQEILDEFSKHTNGLTDVILYYQVEEKNKGSGLQKNRGFCFLEYETHQAASQARRRLLSGRVKAWNNLIVTVDWADPINSPGDDIMDKVKVLYVKNLASMVSEDLVTQTFAAFGDIEKVKKLKGGSWDYAFVHFKNRDEARRAMSELNGLNLEGQCIEICLAKPQDKKLKEKKLERQMQKQMAMSGGFGFGKGQGMMPGMPRFPGHPPSWMNGTGYPYGGPGGYSGGPSNGYGNGGNDQAWNGYSGYAGGYGAPMEQYMNGYGVRSGPSARGGYYNRGSNPGQNSGNNRSGGPKRGYKGGKSRKSQNHNANQQQNNHQSNQQ</sequence>
<name>A0ABN7STT8_OIKDI</name>
<evidence type="ECO:0000313" key="9">
    <source>
        <dbReference type="Proteomes" id="UP001158576"/>
    </source>
</evidence>
<feature type="domain" description="RRM" evidence="7">
    <location>
        <begin position="351"/>
        <end position="425"/>
    </location>
</feature>
<dbReference type="PROSITE" id="PS50102">
    <property type="entry name" value="RRM"/>
    <property type="match status" value="3"/>
</dbReference>
<dbReference type="PANTHER" id="PTHR21245">
    <property type="entry name" value="HETEROGENEOUS NUCLEAR RIBONUCLEOPROTEIN"/>
    <property type="match status" value="1"/>
</dbReference>
<dbReference type="Pfam" id="PF18360">
    <property type="entry name" value="hnRNP_Q_AcD"/>
    <property type="match status" value="1"/>
</dbReference>
<evidence type="ECO:0000256" key="6">
    <source>
        <dbReference type="SAM" id="MobiDB-lite"/>
    </source>
</evidence>
<dbReference type="Proteomes" id="UP001158576">
    <property type="component" value="Chromosome 1"/>
</dbReference>
<dbReference type="SMART" id="SM00360">
    <property type="entry name" value="RRM"/>
    <property type="match status" value="3"/>
</dbReference>
<organism evidence="8 9">
    <name type="scientific">Oikopleura dioica</name>
    <name type="common">Tunicate</name>
    <dbReference type="NCBI Taxonomy" id="34765"/>
    <lineage>
        <taxon>Eukaryota</taxon>
        <taxon>Metazoa</taxon>
        <taxon>Chordata</taxon>
        <taxon>Tunicata</taxon>
        <taxon>Appendicularia</taxon>
        <taxon>Copelata</taxon>
        <taxon>Oikopleuridae</taxon>
        <taxon>Oikopleura</taxon>
    </lineage>
</organism>
<dbReference type="InterPro" id="IPR012677">
    <property type="entry name" value="Nucleotide-bd_a/b_plait_sf"/>
</dbReference>
<dbReference type="InterPro" id="IPR035979">
    <property type="entry name" value="RBD_domain_sf"/>
</dbReference>
<keyword evidence="9" id="KW-1185">Reference proteome</keyword>
<comment type="subcellular location">
    <subcellularLocation>
        <location evidence="1">Cytoplasm</location>
    </subcellularLocation>
</comment>
<feature type="region of interest" description="Disordered" evidence="6">
    <location>
        <begin position="1"/>
        <end position="28"/>
    </location>
</feature>
<dbReference type="InterPro" id="IPR041337">
    <property type="entry name" value="hnRNP_Q_AcD"/>
</dbReference>
<evidence type="ECO:0000313" key="8">
    <source>
        <dbReference type="EMBL" id="CAG5107602.1"/>
    </source>
</evidence>
<dbReference type="InterPro" id="IPR006535">
    <property type="entry name" value="HnRNP_R/Q_splicing_fac"/>
</dbReference>
<keyword evidence="4 5" id="KW-0694">RNA-binding</keyword>
<dbReference type="CDD" id="cd12250">
    <property type="entry name" value="RRM2_hnRNPR_like"/>
    <property type="match status" value="1"/>
</dbReference>
<proteinExistence type="predicted"/>
<feature type="compositionally biased region" description="Polar residues" evidence="6">
    <location>
        <begin position="538"/>
        <end position="549"/>
    </location>
</feature>
<feature type="compositionally biased region" description="Basic and acidic residues" evidence="6">
    <location>
        <begin position="14"/>
        <end position="28"/>
    </location>
</feature>
<feature type="domain" description="RRM" evidence="7">
    <location>
        <begin position="168"/>
        <end position="247"/>
    </location>
</feature>
<evidence type="ECO:0000256" key="3">
    <source>
        <dbReference type="ARBA" id="ARBA00022737"/>
    </source>
</evidence>
<protein>
    <submittedName>
        <fullName evidence="8">Oidioi.mRNA.OKI2018_I69.chr1.g3405.t2.cds</fullName>
    </submittedName>
</protein>
<feature type="compositionally biased region" description="Low complexity" evidence="6">
    <location>
        <begin position="568"/>
        <end position="583"/>
    </location>
</feature>
<keyword evidence="3" id="KW-0677">Repeat</keyword>
<feature type="domain" description="RRM" evidence="7">
    <location>
        <begin position="249"/>
        <end position="338"/>
    </location>
</feature>
<feature type="region of interest" description="Disordered" evidence="6">
    <location>
        <begin position="527"/>
        <end position="583"/>
    </location>
</feature>
<dbReference type="EMBL" id="OU015566">
    <property type="protein sequence ID" value="CAG5107602.1"/>
    <property type="molecule type" value="Genomic_DNA"/>
</dbReference>
<reference evidence="8 9" key="1">
    <citation type="submission" date="2021-04" db="EMBL/GenBank/DDBJ databases">
        <authorList>
            <person name="Bliznina A."/>
        </authorList>
    </citation>
    <scope>NUCLEOTIDE SEQUENCE [LARGE SCALE GENOMIC DNA]</scope>
</reference>
<dbReference type="InterPro" id="IPR000504">
    <property type="entry name" value="RRM_dom"/>
</dbReference>
<evidence type="ECO:0000256" key="1">
    <source>
        <dbReference type="ARBA" id="ARBA00004496"/>
    </source>
</evidence>
<dbReference type="CDD" id="cd12251">
    <property type="entry name" value="RRM3_hnRNPR_like"/>
    <property type="match status" value="1"/>
</dbReference>
<dbReference type="Pfam" id="PF00076">
    <property type="entry name" value="RRM_1"/>
    <property type="match status" value="3"/>
</dbReference>
<evidence type="ECO:0000256" key="2">
    <source>
        <dbReference type="ARBA" id="ARBA00022490"/>
    </source>
</evidence>
<gene>
    <name evidence="8" type="ORF">OKIOD_LOCUS12170</name>
</gene>
<dbReference type="Gene3D" id="3.30.70.330">
    <property type="match status" value="3"/>
</dbReference>
<evidence type="ECO:0000256" key="5">
    <source>
        <dbReference type="PROSITE-ProRule" id="PRU00176"/>
    </source>
</evidence>
<dbReference type="CDD" id="cd21064">
    <property type="entry name" value="NURR_hnRNPQ-like"/>
    <property type="match status" value="1"/>
</dbReference>